<proteinExistence type="predicted"/>
<feature type="domain" description="Glutamate/phenylalanine/leucine/valine/L-tryptophan dehydrogenase C-terminal" evidence="2">
    <location>
        <begin position="2"/>
        <end position="199"/>
    </location>
</feature>
<dbReference type="EMBL" id="JRYO01000124">
    <property type="protein sequence ID" value="KHE92494.1"/>
    <property type="molecule type" value="Genomic_DNA"/>
</dbReference>
<evidence type="ECO:0000256" key="1">
    <source>
        <dbReference type="ARBA" id="ARBA00023002"/>
    </source>
</evidence>
<dbReference type="SMART" id="SM00839">
    <property type="entry name" value="ELFV_dehydrog"/>
    <property type="match status" value="1"/>
</dbReference>
<comment type="caution">
    <text evidence="3">The sequence shown here is derived from an EMBL/GenBank/DDBJ whole genome shotgun (WGS) entry which is preliminary data.</text>
</comment>
<gene>
    <name evidence="3" type="ORF">SCABRO_01754</name>
</gene>
<dbReference type="PANTHER" id="PTHR11606">
    <property type="entry name" value="GLUTAMATE DEHYDROGENASE"/>
    <property type="match status" value="1"/>
</dbReference>
<keyword evidence="1" id="KW-0560">Oxidoreductase</keyword>
<dbReference type="Pfam" id="PF00208">
    <property type="entry name" value="ELFV_dehydrog"/>
    <property type="match status" value="1"/>
</dbReference>
<dbReference type="GO" id="GO:0004352">
    <property type="term" value="F:glutamate dehydrogenase (NAD+) activity"/>
    <property type="evidence" value="ECO:0007669"/>
    <property type="project" value="TreeGrafter"/>
</dbReference>
<name>A0A0B0EIT7_9BACT</name>
<evidence type="ECO:0000259" key="2">
    <source>
        <dbReference type="SMART" id="SM00839"/>
    </source>
</evidence>
<dbReference type="eggNOG" id="COG0334">
    <property type="taxonomic scope" value="Bacteria"/>
</dbReference>
<dbReference type="InterPro" id="IPR036291">
    <property type="entry name" value="NAD(P)-bd_dom_sf"/>
</dbReference>
<accession>A0A0B0EIT7</accession>
<organism evidence="3 4">
    <name type="scientific">Candidatus Scalindua brodae</name>
    <dbReference type="NCBI Taxonomy" id="237368"/>
    <lineage>
        <taxon>Bacteria</taxon>
        <taxon>Pseudomonadati</taxon>
        <taxon>Planctomycetota</taxon>
        <taxon>Candidatus Brocadiia</taxon>
        <taxon>Candidatus Brocadiales</taxon>
        <taxon>Candidatus Scalinduaceae</taxon>
        <taxon>Candidatus Scalindua</taxon>
    </lineage>
</organism>
<dbReference type="InterPro" id="IPR006096">
    <property type="entry name" value="Glu/Leu/Phe/Val/Trp_DH_C"/>
</dbReference>
<dbReference type="Proteomes" id="UP000030652">
    <property type="component" value="Unassembled WGS sequence"/>
</dbReference>
<dbReference type="PATRIC" id="fig|237368.3.peg.1907"/>
<dbReference type="SUPFAM" id="SSF51735">
    <property type="entry name" value="NAD(P)-binding Rossmann-fold domains"/>
    <property type="match status" value="1"/>
</dbReference>
<evidence type="ECO:0000313" key="3">
    <source>
        <dbReference type="EMBL" id="KHE92494.1"/>
    </source>
</evidence>
<dbReference type="PANTHER" id="PTHR11606:SF13">
    <property type="entry name" value="GLUTAMATE DEHYDROGENASE 1, MITOCHONDRIAL"/>
    <property type="match status" value="1"/>
</dbReference>
<dbReference type="GO" id="GO:0006538">
    <property type="term" value="P:L-glutamate catabolic process"/>
    <property type="evidence" value="ECO:0007669"/>
    <property type="project" value="TreeGrafter"/>
</dbReference>
<evidence type="ECO:0000313" key="4">
    <source>
        <dbReference type="Proteomes" id="UP000030652"/>
    </source>
</evidence>
<reference evidence="3 4" key="1">
    <citation type="submission" date="2014-10" db="EMBL/GenBank/DDBJ databases">
        <title>Draft genome of anammox bacterium scalindua brodae, obtained using differential coverage binning of sequence data from two enrichment reactors.</title>
        <authorList>
            <person name="Speth D.R."/>
            <person name="Russ L."/>
            <person name="Kartal B."/>
            <person name="Op den Camp H.J."/>
            <person name="Dutilh B.E."/>
            <person name="Jetten M.S."/>
        </authorList>
    </citation>
    <scope>NUCLEOTIDE SEQUENCE [LARGE SCALE GENOMIC DNA]</scope>
    <source>
        <strain evidence="3">RU1</strain>
    </source>
</reference>
<dbReference type="Gene3D" id="3.40.50.720">
    <property type="entry name" value="NAD(P)-binding Rossmann-like Domain"/>
    <property type="match status" value="1"/>
</dbReference>
<sequence>MSDYRNENGSILNFPDAKTMKNPSEALELECDILVPAALENQITSENVHRIKARIIAEAANGPVTPEAHDILKNRGTLIIPDTYLNAGGVIVSYFEWLNNLSHVRFGRVGRRFEENSRKDFMMAIERITGKRLPENEMKRLVYGPEERTLVNTSLEDTMAVAYNEIRETRTQYGNGIDLRTASFIKVINKIAVSYMELGIFP</sequence>
<dbReference type="AlphaFoldDB" id="A0A0B0EIT7"/>
<protein>
    <submittedName>
        <fullName evidence="3">Glu/Leu/Phe/Val dehydrogenase</fullName>
    </submittedName>
</protein>